<dbReference type="GO" id="GO:0005886">
    <property type="term" value="C:plasma membrane"/>
    <property type="evidence" value="ECO:0007669"/>
    <property type="project" value="UniProtKB-SubCell"/>
</dbReference>
<reference evidence="3" key="2">
    <citation type="journal article" date="2021" name="PeerJ">
        <title>Extensive microbial diversity within the chicken gut microbiome revealed by metagenomics and culture.</title>
        <authorList>
            <person name="Gilroy R."/>
            <person name="Ravi A."/>
            <person name="Getino M."/>
            <person name="Pursley I."/>
            <person name="Horton D.L."/>
            <person name="Alikhan N.F."/>
            <person name="Baker D."/>
            <person name="Gharbi K."/>
            <person name="Hall N."/>
            <person name="Watson M."/>
            <person name="Adriaenssens E.M."/>
            <person name="Foster-Nyarko E."/>
            <person name="Jarju S."/>
            <person name="Secka A."/>
            <person name="Antonio M."/>
            <person name="Oren A."/>
            <person name="Chaudhuri R.R."/>
            <person name="La Ragione R."/>
            <person name="Hildebrand F."/>
            <person name="Pallen M.J."/>
        </authorList>
    </citation>
    <scope>NUCLEOTIDE SEQUENCE</scope>
    <source>
        <strain evidence="3">20514</strain>
    </source>
</reference>
<feature type="domain" description="ABC-type uncharacterised transport system" evidence="2">
    <location>
        <begin position="457"/>
        <end position="693"/>
    </location>
</feature>
<protein>
    <submittedName>
        <fullName evidence="3">Gldg family protein</fullName>
    </submittedName>
</protein>
<gene>
    <name evidence="3" type="ORF">IAC29_07060</name>
</gene>
<dbReference type="SUPFAM" id="SSF52317">
    <property type="entry name" value="Class I glutamine amidotransferase-like"/>
    <property type="match status" value="1"/>
</dbReference>
<feature type="transmembrane region" description="Helical" evidence="1">
    <location>
        <begin position="231"/>
        <end position="250"/>
    </location>
</feature>
<feature type="transmembrane region" description="Helical" evidence="1">
    <location>
        <begin position="262"/>
        <end position="280"/>
    </location>
</feature>
<keyword evidence="1" id="KW-0472">Membrane</keyword>
<feature type="transmembrane region" description="Helical" evidence="1">
    <location>
        <begin position="149"/>
        <end position="170"/>
    </location>
</feature>
<dbReference type="EMBL" id="JADIMQ010000100">
    <property type="protein sequence ID" value="MBO8449012.1"/>
    <property type="molecule type" value="Genomic_DNA"/>
</dbReference>
<keyword evidence="1" id="KW-1133">Transmembrane helix</keyword>
<sequence length="769" mass="85485">MKKNPVFSIACTELKMIFSTPVAWLMLIVFSVMCGLFFTDVFRIYVEGQEAGSSLTFVTEGLFCSDYLGLFPKVQAWLYLFIPLVSMGMLSKDLGSGTVKLLYSSPVSDTGIVLGKFLAMAGYCLAMMAVVAVFAVFGCAAIRNPDVPLVLTGMAGLFLLSCTYSAIGIFMSSLTRYQAVAALATFAVLAGLNYVRLLWQDISWVRDITWWLSISGRCEEFINGLICSEDVIYFITVSALFLALTVLGMSNRRKSRPAAMRAAGYAGVVLCAVAVGFISSNPHLMCFYDSTETKKRTLTRPSQDVMSRVKGPVVMTTYSNILDEEGFYLGVPSRYNSDKEYISQYLRFKPDIKIRYEYYWADSGSKSVKRRFPDLTDAERAERIADVYEMNIDRFQTPEEIARKIDLSGEGYRLVRQIRLKDGSTTFLRVFDDSQRLPQEKEITAAFKRLVDGPVKAGVVTGHGERNIYREADRDYYAFATSKFFRHSLINNGFDVVEVNPGEGIPDDLGILIIADPRTAYTGEELSAIRDYIQAGGNMLIAGEPGREDVLNSIVDGLGVRFDGARIAVPAGDFRQDLVLAGVTDTAVETMPSLDILKRHEYRITMPGATGIEVIPQEGIRADIMLVSDPEGWNELQTTDFENGEASCDSLSGERRGSRNLGVCLQREMPQTGKVQKILVLGDADCFSNAELMRDRYAVRSGNFSLLYEAFRWLTDGKYPVDTSRKGGSDTGFDMEIGSLPLTRWSLVFIMPFVMLVVSAVIIARRKSR</sequence>
<feature type="transmembrane region" description="Helical" evidence="1">
    <location>
        <begin position="745"/>
        <end position="764"/>
    </location>
</feature>
<feature type="transmembrane region" description="Helical" evidence="1">
    <location>
        <begin position="76"/>
        <end position="96"/>
    </location>
</feature>
<dbReference type="Pfam" id="PF09822">
    <property type="entry name" value="ABC_transp_aux"/>
    <property type="match status" value="1"/>
</dbReference>
<feature type="transmembrane region" description="Helical" evidence="1">
    <location>
        <begin position="117"/>
        <end position="143"/>
    </location>
</feature>
<comment type="caution">
    <text evidence="3">The sequence shown here is derived from an EMBL/GenBank/DDBJ whole genome shotgun (WGS) entry which is preliminary data.</text>
</comment>
<dbReference type="GO" id="GO:0140359">
    <property type="term" value="F:ABC-type transporter activity"/>
    <property type="evidence" value="ECO:0007669"/>
    <property type="project" value="InterPro"/>
</dbReference>
<dbReference type="InterPro" id="IPR029062">
    <property type="entry name" value="Class_I_gatase-like"/>
</dbReference>
<feature type="transmembrane region" description="Helical" evidence="1">
    <location>
        <begin position="21"/>
        <end position="46"/>
    </location>
</feature>
<reference evidence="3" key="1">
    <citation type="submission" date="2020-10" db="EMBL/GenBank/DDBJ databases">
        <authorList>
            <person name="Gilroy R."/>
        </authorList>
    </citation>
    <scope>NUCLEOTIDE SEQUENCE</scope>
    <source>
        <strain evidence="3">20514</strain>
    </source>
</reference>
<dbReference type="AlphaFoldDB" id="A0A9D9HGE3"/>
<dbReference type="Proteomes" id="UP000810252">
    <property type="component" value="Unassembled WGS sequence"/>
</dbReference>
<name>A0A9D9HGE3_9BACT</name>
<evidence type="ECO:0000256" key="1">
    <source>
        <dbReference type="SAM" id="Phobius"/>
    </source>
</evidence>
<accession>A0A9D9HGE3</accession>
<dbReference type="InterPro" id="IPR019196">
    <property type="entry name" value="ABC_transp_unknown"/>
</dbReference>
<evidence type="ECO:0000259" key="2">
    <source>
        <dbReference type="Pfam" id="PF09822"/>
    </source>
</evidence>
<evidence type="ECO:0000313" key="4">
    <source>
        <dbReference type="Proteomes" id="UP000810252"/>
    </source>
</evidence>
<feature type="transmembrane region" description="Helical" evidence="1">
    <location>
        <begin position="177"/>
        <end position="195"/>
    </location>
</feature>
<keyword evidence="1" id="KW-0812">Transmembrane</keyword>
<evidence type="ECO:0000313" key="3">
    <source>
        <dbReference type="EMBL" id="MBO8449012.1"/>
    </source>
</evidence>
<dbReference type="Pfam" id="PF12679">
    <property type="entry name" value="ABC2_membrane_2"/>
    <property type="match status" value="1"/>
</dbReference>
<proteinExistence type="predicted"/>
<organism evidence="3 4">
    <name type="scientific">Candidatus Cryptobacteroides merdigallinarum</name>
    <dbReference type="NCBI Taxonomy" id="2840770"/>
    <lineage>
        <taxon>Bacteria</taxon>
        <taxon>Pseudomonadati</taxon>
        <taxon>Bacteroidota</taxon>
        <taxon>Bacteroidia</taxon>
        <taxon>Bacteroidales</taxon>
        <taxon>Candidatus Cryptobacteroides</taxon>
    </lineage>
</organism>